<gene>
    <name evidence="2" type="ordered locus">MCA2555</name>
</gene>
<dbReference type="Proteomes" id="UP000006821">
    <property type="component" value="Chromosome"/>
</dbReference>
<dbReference type="eggNOG" id="ENOG5033U2C">
    <property type="taxonomic scope" value="Bacteria"/>
</dbReference>
<feature type="chain" id="PRO_5004265318" evidence="1">
    <location>
        <begin position="28"/>
        <end position="461"/>
    </location>
</feature>
<accession>Q604I4</accession>
<dbReference type="AlphaFoldDB" id="Q604I4"/>
<feature type="signal peptide" evidence="1">
    <location>
        <begin position="1"/>
        <end position="27"/>
    </location>
</feature>
<proteinExistence type="predicted"/>
<name>Q604I4_METCA</name>
<dbReference type="EMBL" id="AE017282">
    <property type="protein sequence ID" value="AAU91376.1"/>
    <property type="molecule type" value="Genomic_DNA"/>
</dbReference>
<dbReference type="HOGENOM" id="CLU_592892_0_0_6"/>
<evidence type="ECO:0000256" key="1">
    <source>
        <dbReference type="SAM" id="SignalP"/>
    </source>
</evidence>
<organism evidence="2 3">
    <name type="scientific">Methylococcus capsulatus (strain ATCC 33009 / NCIMB 11132 / Bath)</name>
    <dbReference type="NCBI Taxonomy" id="243233"/>
    <lineage>
        <taxon>Bacteria</taxon>
        <taxon>Pseudomonadati</taxon>
        <taxon>Pseudomonadota</taxon>
        <taxon>Gammaproteobacteria</taxon>
        <taxon>Methylococcales</taxon>
        <taxon>Methylococcaceae</taxon>
        <taxon>Methylococcus</taxon>
    </lineage>
</organism>
<sequence length="461" mass="49159">MSMNFKKTAIAAGMFTALAATSMSAHAVRETEAGEANLVPFVLWSSSVFDNNPTIFGINTVIKLTVPMSVGNDVIPNFYTAIHTSPTNGTINKPGKQKPADPDLVPSNTVHWYFMDQTSVHRLNGTIDVTPEDVAVLDWGAFVRKNGKQGEFDGFPGYMVLVTEAGAGGDDADFSFFAEAWMFAGVRAGANPDTGGVIGIVDAKIPVMPMSDGADNGSKKPTVENSVIEAGVSQSVIASPLVAGIRTNWSDGNGSDVTVVDLTLGNRNVPIGNANLINALQVPTLLVVWNDRNAGGKWSGLGVDIYNDKEEKCSDSIDLPYQLNLVWAQTDVTAGKNAQIPFAWPVPKFIYGKNPYTGKPFGLDKIFCVPPYQATPVTDPDGAIALEQLLQGGFMKLYLPELIDTGIGAPESAAVAWSVPLQYFVTLETDPATGDWVPTDISLIPFETALGHDRGLFSQAP</sequence>
<evidence type="ECO:0000313" key="3">
    <source>
        <dbReference type="Proteomes" id="UP000006821"/>
    </source>
</evidence>
<keyword evidence="1" id="KW-0732">Signal</keyword>
<reference evidence="2 3" key="1">
    <citation type="journal article" date="2004" name="PLoS Biol.">
        <title>Genomic insights into methanotrophy: the complete genome sequence of Methylococcus capsulatus (Bath).</title>
        <authorList>
            <person name="Ward N.L."/>
            <person name="Larsen O."/>
            <person name="Sakwa J."/>
            <person name="Bruseth L."/>
            <person name="Khouri H.M."/>
            <person name="Durkin A.S."/>
            <person name="Dimitrov G."/>
            <person name="Jiang L."/>
            <person name="Scanlan D."/>
            <person name="Kang K.H."/>
            <person name="Lewis M.R."/>
            <person name="Nelson K.E."/>
            <person name="Methe B.A."/>
            <person name="Wu M."/>
            <person name="Heidelberg J.F."/>
            <person name="Paulsen I.T."/>
            <person name="Fouts D.E."/>
            <person name="Ravel J."/>
            <person name="Tettelin H."/>
            <person name="Ren Q."/>
            <person name="Read T.D."/>
            <person name="DeBoy R.T."/>
            <person name="Seshadri R."/>
            <person name="Salzberg S.L."/>
            <person name="Jensen H.B."/>
            <person name="Birkeland N.K."/>
            <person name="Nelson W.C."/>
            <person name="Dodson R.J."/>
            <person name="Grindhaug S.H."/>
            <person name="Holt I.E."/>
            <person name="Eidhammer I."/>
            <person name="Jonasen I."/>
            <person name="Vanaken S."/>
            <person name="Utterback T.R."/>
            <person name="Feldblyum T.V."/>
            <person name="Fraser C.M."/>
            <person name="Lillehaug J.R."/>
            <person name="Eisen J.A."/>
        </authorList>
    </citation>
    <scope>NUCLEOTIDE SEQUENCE [LARGE SCALE GENOMIC DNA]</scope>
    <source>
        <strain evidence="3">ATCC 33009 / NCIMB 11132 / Bath</strain>
    </source>
</reference>
<evidence type="ECO:0000313" key="2">
    <source>
        <dbReference type="EMBL" id="AAU91376.1"/>
    </source>
</evidence>
<protein>
    <submittedName>
        <fullName evidence="2">Uncharacterized protein</fullName>
    </submittedName>
</protein>
<dbReference type="KEGG" id="mca:MCA2555"/>